<proteinExistence type="predicted"/>
<name>A0A2W4XQU7_9CYAN</name>
<accession>A0A2W4XQU7</accession>
<dbReference type="InterPro" id="IPR051465">
    <property type="entry name" value="Cell_Envelope_Struct_Comp"/>
</dbReference>
<feature type="domain" description="SLH" evidence="1">
    <location>
        <begin position="200"/>
        <end position="263"/>
    </location>
</feature>
<comment type="caution">
    <text evidence="2">The sequence shown here is derived from an EMBL/GenBank/DDBJ whole genome shotgun (WGS) entry which is preliminary data.</text>
</comment>
<evidence type="ECO:0000259" key="1">
    <source>
        <dbReference type="PROSITE" id="PS51272"/>
    </source>
</evidence>
<dbReference type="Gene3D" id="2.130.10.10">
    <property type="entry name" value="YVTN repeat-like/Quinoprotein amine dehydrogenase"/>
    <property type="match status" value="1"/>
</dbReference>
<dbReference type="SUPFAM" id="SSF82171">
    <property type="entry name" value="DPP6 N-terminal domain-like"/>
    <property type="match status" value="1"/>
</dbReference>
<evidence type="ECO:0000313" key="2">
    <source>
        <dbReference type="EMBL" id="PZO59880.1"/>
    </source>
</evidence>
<sequence>MFLDSRSSNLRSSRSRVSLSLAFSLITGLSAPFVLSAILQTQAQAQTIQNQTIQNQSVQIQTSQAHLAQAQPAQAQPNTFTDVSSDYWAHDYIEGLTRLNIISGFPDGTFKPNERVTRAEFAAILRRAFLQSQPTAAQPFTDIPPNYWATEAIYAARAAGFLSGYPGNRFEPDSPIRRDEALVSLTNGLKYAGGSLATLARSSDADYIPDYARPIIAAATAANLVVNYPNTDQVGAYRYTSRAEVAAFVYQALVKEGRATPLAAKADSWQREPVATISVEAEKMSFSSSGQQIVTLASQGSHLQIWNAQTGALVRDIFVRDIATESMTRVEAIAISPDGTEVAAILKTSPSQVVTAATWSVETGEQLWLKSLGTAHTDLSDGTPSVSFAQVAFSPDGTQIMTQVNLGKSKTSRPTDGQLRLHNATTGEVVQSLDYAADNNGELLQFAVSPDGQFLATASHLYHDSGPTFYENRVNLWRRNQDNGFDNFQTIQLVGPTEANFTFADMVFTNSGLLNFLRQALYETRLDTWSLNTGQFYGRTALPDADRTDLLTRLSPDGEYYFIRGDVAGSRLGNVQTRAVQKLDDSIGTVAAFSGNGDYLALGNSQAVRIFSKAAP</sequence>
<feature type="domain" description="SLH" evidence="1">
    <location>
        <begin position="140"/>
        <end position="199"/>
    </location>
</feature>
<dbReference type="PANTHER" id="PTHR43308:SF5">
    <property type="entry name" value="S-LAYER PROTEIN _ PEPTIDOGLYCAN ENDO-BETA-N-ACETYLGLUCOSAMINIDASE"/>
    <property type="match status" value="1"/>
</dbReference>
<feature type="domain" description="SLH" evidence="1">
    <location>
        <begin position="76"/>
        <end position="139"/>
    </location>
</feature>
<reference evidence="3" key="1">
    <citation type="submission" date="2018-04" db="EMBL/GenBank/DDBJ databases">
        <authorList>
            <person name="Cornet L."/>
        </authorList>
    </citation>
    <scope>NUCLEOTIDE SEQUENCE [LARGE SCALE GENOMIC DNA]</scope>
</reference>
<dbReference type="AlphaFoldDB" id="A0A2W4XQU7"/>
<dbReference type="Pfam" id="PF00395">
    <property type="entry name" value="SLH"/>
    <property type="match status" value="2"/>
</dbReference>
<gene>
    <name evidence="2" type="ORF">DCF15_03220</name>
</gene>
<dbReference type="Proteomes" id="UP000249794">
    <property type="component" value="Unassembled WGS sequence"/>
</dbReference>
<reference evidence="2 3" key="2">
    <citation type="submission" date="2018-06" db="EMBL/GenBank/DDBJ databases">
        <title>Metagenomic assembly of (sub)arctic Cyanobacteria and their associated microbiome from non-axenic cultures.</title>
        <authorList>
            <person name="Baurain D."/>
        </authorList>
    </citation>
    <scope>NUCLEOTIDE SEQUENCE [LARGE SCALE GENOMIC DNA]</scope>
    <source>
        <strain evidence="2">ULC027bin1</strain>
    </source>
</reference>
<dbReference type="PANTHER" id="PTHR43308">
    <property type="entry name" value="OUTER MEMBRANE PROTEIN ALPHA-RELATED"/>
    <property type="match status" value="1"/>
</dbReference>
<organism evidence="2 3">
    <name type="scientific">Phormidesmis priestleyi</name>
    <dbReference type="NCBI Taxonomy" id="268141"/>
    <lineage>
        <taxon>Bacteria</taxon>
        <taxon>Bacillati</taxon>
        <taxon>Cyanobacteriota</taxon>
        <taxon>Cyanophyceae</taxon>
        <taxon>Leptolyngbyales</taxon>
        <taxon>Leptolyngbyaceae</taxon>
        <taxon>Phormidesmis</taxon>
    </lineage>
</organism>
<protein>
    <recommendedName>
        <fullName evidence="1">SLH domain-containing protein</fullName>
    </recommendedName>
</protein>
<dbReference type="InterPro" id="IPR001119">
    <property type="entry name" value="SLH_dom"/>
</dbReference>
<dbReference type="EMBL" id="QBMP01000017">
    <property type="protein sequence ID" value="PZO59880.1"/>
    <property type="molecule type" value="Genomic_DNA"/>
</dbReference>
<evidence type="ECO:0000313" key="3">
    <source>
        <dbReference type="Proteomes" id="UP000249794"/>
    </source>
</evidence>
<dbReference type="InterPro" id="IPR015943">
    <property type="entry name" value="WD40/YVTN_repeat-like_dom_sf"/>
</dbReference>
<dbReference type="PROSITE" id="PS51272">
    <property type="entry name" value="SLH"/>
    <property type="match status" value="3"/>
</dbReference>